<dbReference type="GO" id="GO:0032259">
    <property type="term" value="P:methylation"/>
    <property type="evidence" value="ECO:0007669"/>
    <property type="project" value="UniProtKB-KW"/>
</dbReference>
<keyword evidence="1" id="KW-0489">Methyltransferase</keyword>
<protein>
    <submittedName>
        <fullName evidence="1">S-adenosyl-L-methionine-dependent methyltransferase</fullName>
    </submittedName>
</protein>
<dbReference type="OrthoDB" id="2013972at2759"/>
<dbReference type="GO" id="GO:0008168">
    <property type="term" value="F:methyltransferase activity"/>
    <property type="evidence" value="ECO:0007669"/>
    <property type="project" value="UniProtKB-KW"/>
</dbReference>
<proteinExistence type="predicted"/>
<name>A0A6A6HUK9_9PLEO</name>
<dbReference type="SUPFAM" id="SSF53335">
    <property type="entry name" value="S-adenosyl-L-methionine-dependent methyltransferases"/>
    <property type="match status" value="1"/>
</dbReference>
<dbReference type="InterPro" id="IPR029063">
    <property type="entry name" value="SAM-dependent_MTases_sf"/>
</dbReference>
<accession>A0A6A6HUK9</accession>
<dbReference type="Gene3D" id="3.40.50.150">
    <property type="entry name" value="Vaccinia Virus protein VP39"/>
    <property type="match status" value="1"/>
</dbReference>
<dbReference type="AlphaFoldDB" id="A0A6A6HUK9"/>
<keyword evidence="2" id="KW-1185">Reference proteome</keyword>
<dbReference type="GeneID" id="54584598"/>
<dbReference type="PANTHER" id="PTHR43591">
    <property type="entry name" value="METHYLTRANSFERASE"/>
    <property type="match status" value="1"/>
</dbReference>
<dbReference type="PANTHER" id="PTHR43591:SF24">
    <property type="entry name" value="2-METHOXY-6-POLYPRENYL-1,4-BENZOQUINOL METHYLASE, MITOCHONDRIAL"/>
    <property type="match status" value="1"/>
</dbReference>
<dbReference type="Pfam" id="PF13489">
    <property type="entry name" value="Methyltransf_23"/>
    <property type="match status" value="1"/>
</dbReference>
<evidence type="ECO:0000313" key="1">
    <source>
        <dbReference type="EMBL" id="KAF2241609.1"/>
    </source>
</evidence>
<gene>
    <name evidence="1" type="ORF">BU26DRAFT_535295</name>
</gene>
<dbReference type="EMBL" id="ML987211">
    <property type="protein sequence ID" value="KAF2241609.1"/>
    <property type="molecule type" value="Genomic_DNA"/>
</dbReference>
<dbReference type="RefSeq" id="XP_033676613.1">
    <property type="nucleotide sequence ID" value="XM_033831268.1"/>
</dbReference>
<organism evidence="1 2">
    <name type="scientific">Trematosphaeria pertusa</name>
    <dbReference type="NCBI Taxonomy" id="390896"/>
    <lineage>
        <taxon>Eukaryota</taxon>
        <taxon>Fungi</taxon>
        <taxon>Dikarya</taxon>
        <taxon>Ascomycota</taxon>
        <taxon>Pezizomycotina</taxon>
        <taxon>Dothideomycetes</taxon>
        <taxon>Pleosporomycetidae</taxon>
        <taxon>Pleosporales</taxon>
        <taxon>Massarineae</taxon>
        <taxon>Trematosphaeriaceae</taxon>
        <taxon>Trematosphaeria</taxon>
    </lineage>
</organism>
<dbReference type="Proteomes" id="UP000800094">
    <property type="component" value="Unassembled WGS sequence"/>
</dbReference>
<sequence>MFLIMLHNKLHLAPIEPPQRVLDLGCGTGIWCIDIADEHPAAEVTGIDLSPIQPTFAPPNCRFEIDDVTAPWTLPPSHFDFINIRALYGSIADWPALYAQIYAHLLPGGWLHQLEMSIQMKSDDGSLAPDHILSQWSDVFHEAGEKFGKSFRAVYSLRDWVKAAGFEDVHEVWYKLPIGGWSSDAHLKELGRWNLLHCTQGAEGWGLFLLTKVMGWSVEEAQVFIAKFRSGLRDKGVHAYFEA</sequence>
<dbReference type="CDD" id="cd02440">
    <property type="entry name" value="AdoMet_MTases"/>
    <property type="match status" value="1"/>
</dbReference>
<keyword evidence="1" id="KW-0808">Transferase</keyword>
<reference evidence="1" key="1">
    <citation type="journal article" date="2020" name="Stud. Mycol.">
        <title>101 Dothideomycetes genomes: a test case for predicting lifestyles and emergence of pathogens.</title>
        <authorList>
            <person name="Haridas S."/>
            <person name="Albert R."/>
            <person name="Binder M."/>
            <person name="Bloem J."/>
            <person name="Labutti K."/>
            <person name="Salamov A."/>
            <person name="Andreopoulos B."/>
            <person name="Baker S."/>
            <person name="Barry K."/>
            <person name="Bills G."/>
            <person name="Bluhm B."/>
            <person name="Cannon C."/>
            <person name="Castanera R."/>
            <person name="Culley D."/>
            <person name="Daum C."/>
            <person name="Ezra D."/>
            <person name="Gonzalez J."/>
            <person name="Henrissat B."/>
            <person name="Kuo A."/>
            <person name="Liang C."/>
            <person name="Lipzen A."/>
            <person name="Lutzoni F."/>
            <person name="Magnuson J."/>
            <person name="Mondo S."/>
            <person name="Nolan M."/>
            <person name="Ohm R."/>
            <person name="Pangilinan J."/>
            <person name="Park H.-J."/>
            <person name="Ramirez L."/>
            <person name="Alfaro M."/>
            <person name="Sun H."/>
            <person name="Tritt A."/>
            <person name="Yoshinaga Y."/>
            <person name="Zwiers L.-H."/>
            <person name="Turgeon B."/>
            <person name="Goodwin S."/>
            <person name="Spatafora J."/>
            <person name="Crous P."/>
            <person name="Grigoriev I."/>
        </authorList>
    </citation>
    <scope>NUCLEOTIDE SEQUENCE</scope>
    <source>
        <strain evidence="1">CBS 122368</strain>
    </source>
</reference>
<evidence type="ECO:0000313" key="2">
    <source>
        <dbReference type="Proteomes" id="UP000800094"/>
    </source>
</evidence>